<keyword evidence="3" id="KW-1185">Reference proteome</keyword>
<proteinExistence type="predicted"/>
<dbReference type="Gene3D" id="2.40.50.140">
    <property type="entry name" value="Nucleic acid-binding proteins"/>
    <property type="match status" value="1"/>
</dbReference>
<gene>
    <name evidence="2" type="ORF">J8C05_06725</name>
</gene>
<dbReference type="Pfam" id="PF01957">
    <property type="entry name" value="NfeD"/>
    <property type="match status" value="1"/>
</dbReference>
<organism evidence="2 3">
    <name type="scientific">Chloracidobacterium sp. N</name>
    <dbReference type="NCBI Taxonomy" id="2821540"/>
    <lineage>
        <taxon>Bacteria</taxon>
        <taxon>Pseudomonadati</taxon>
        <taxon>Acidobacteriota</taxon>
        <taxon>Terriglobia</taxon>
        <taxon>Terriglobales</taxon>
        <taxon>Acidobacteriaceae</taxon>
        <taxon>Chloracidobacterium</taxon>
        <taxon>Chloracidobacterium aggregatum</taxon>
    </lineage>
</organism>
<evidence type="ECO:0000313" key="2">
    <source>
        <dbReference type="EMBL" id="QUV93076.1"/>
    </source>
</evidence>
<reference evidence="2 3" key="1">
    <citation type="submission" date="2021-03" db="EMBL/GenBank/DDBJ databases">
        <title>Genomic and phenotypic characterization of Chloracidobacterium isolates provides evidence for multiple species.</title>
        <authorList>
            <person name="Saini M.K."/>
            <person name="Costas A.M.G."/>
            <person name="Tank M."/>
            <person name="Bryant D.A."/>
        </authorList>
    </citation>
    <scope>NUCLEOTIDE SEQUENCE [LARGE SCALE GENOMIC DNA]</scope>
    <source>
        <strain evidence="2 3">N</strain>
    </source>
</reference>
<dbReference type="Proteomes" id="UP000677668">
    <property type="component" value="Chromosome 1"/>
</dbReference>
<name>A0ABX8B1W3_9BACT</name>
<dbReference type="SUPFAM" id="SSF141322">
    <property type="entry name" value="NfeD domain-like"/>
    <property type="match status" value="1"/>
</dbReference>
<sequence length="116" mass="12288">MKTFFSVCRRWASGWWRGWQNKRTGFSAVGPGVAGQTVTALAPQGFVCLAGELWAARSPFPVGRGEAVKVVGSEGVWLVVRPLTVKDGSPAGRQEGIANAALAEQRHFPGDAPAPV</sequence>
<evidence type="ECO:0000313" key="3">
    <source>
        <dbReference type="Proteomes" id="UP000677668"/>
    </source>
</evidence>
<protein>
    <recommendedName>
        <fullName evidence="1">NfeD-like C-terminal domain-containing protein</fullName>
    </recommendedName>
</protein>
<dbReference type="InterPro" id="IPR012340">
    <property type="entry name" value="NA-bd_OB-fold"/>
</dbReference>
<dbReference type="RefSeq" id="WP_211421492.1">
    <property type="nucleotide sequence ID" value="NZ_CP072642.1"/>
</dbReference>
<accession>A0ABX8B1W3</accession>
<feature type="domain" description="NfeD-like C-terminal" evidence="1">
    <location>
        <begin position="35"/>
        <end position="82"/>
    </location>
</feature>
<dbReference type="InterPro" id="IPR002810">
    <property type="entry name" value="NfeD-like_C"/>
</dbReference>
<evidence type="ECO:0000259" key="1">
    <source>
        <dbReference type="Pfam" id="PF01957"/>
    </source>
</evidence>
<dbReference type="EMBL" id="CP072642">
    <property type="protein sequence ID" value="QUV93076.1"/>
    <property type="molecule type" value="Genomic_DNA"/>
</dbReference>